<keyword evidence="2" id="KW-1185">Reference proteome</keyword>
<dbReference type="EMBL" id="JADBEO010000005">
    <property type="protein sequence ID" value="MDR4305665.1"/>
    <property type="molecule type" value="Genomic_DNA"/>
</dbReference>
<comment type="caution">
    <text evidence="1">The sequence shown here is derived from an EMBL/GenBank/DDBJ whole genome shotgun (WGS) entry which is preliminary data.</text>
</comment>
<name>A0ABU1DC68_9HYPH</name>
<proteinExistence type="predicted"/>
<evidence type="ECO:0000313" key="1">
    <source>
        <dbReference type="EMBL" id="MDR4305665.1"/>
    </source>
</evidence>
<organism evidence="1 2">
    <name type="scientific">Chelatococcus sambhunathii</name>
    <dbReference type="NCBI Taxonomy" id="363953"/>
    <lineage>
        <taxon>Bacteria</taxon>
        <taxon>Pseudomonadati</taxon>
        <taxon>Pseudomonadota</taxon>
        <taxon>Alphaproteobacteria</taxon>
        <taxon>Hyphomicrobiales</taxon>
        <taxon>Chelatococcaceae</taxon>
        <taxon>Chelatococcus</taxon>
    </lineage>
</organism>
<sequence>MAEPAETPFEDESVAGDEAAVDAAIRAAGGAREAVRALLVDLAEARALAVSLSSLGYRRGRQPLRRLP</sequence>
<reference evidence="1" key="1">
    <citation type="submission" date="2020-10" db="EMBL/GenBank/DDBJ databases">
        <authorList>
            <person name="Abbas A."/>
            <person name="Razzaq R."/>
            <person name="Waqas M."/>
            <person name="Abbas N."/>
            <person name="Nielsen T.K."/>
            <person name="Hansen L.H."/>
            <person name="Hussain S."/>
            <person name="Shahid M."/>
        </authorList>
    </citation>
    <scope>NUCLEOTIDE SEQUENCE</scope>
    <source>
        <strain evidence="1">S14</strain>
    </source>
</reference>
<gene>
    <name evidence="1" type="ORF">IHQ68_03385</name>
</gene>
<evidence type="ECO:0000313" key="2">
    <source>
        <dbReference type="Proteomes" id="UP001181622"/>
    </source>
</evidence>
<accession>A0ABU1DC68</accession>
<protein>
    <submittedName>
        <fullName evidence="1">Uncharacterized protein</fullName>
    </submittedName>
</protein>
<dbReference type="RefSeq" id="WP_309388852.1">
    <property type="nucleotide sequence ID" value="NZ_JADBEO010000005.1"/>
</dbReference>
<dbReference type="Proteomes" id="UP001181622">
    <property type="component" value="Unassembled WGS sequence"/>
</dbReference>